<dbReference type="EMBL" id="CP097502">
    <property type="protein sequence ID" value="URD73343.1"/>
    <property type="molecule type" value="Genomic_DNA"/>
</dbReference>
<gene>
    <name evidence="2" type="ORF">MUK42_33723</name>
</gene>
<reference evidence="2" key="1">
    <citation type="submission" date="2022-05" db="EMBL/GenBank/DDBJ databases">
        <title>The Musa troglodytarum L. genome provides insights into the mechanism of non-climacteric behaviour and enrichment of carotenoids.</title>
        <authorList>
            <person name="Wang J."/>
        </authorList>
    </citation>
    <scope>NUCLEOTIDE SEQUENCE</scope>
    <source>
        <tissue evidence="2">Leaf</tissue>
    </source>
</reference>
<evidence type="ECO:0000256" key="1">
    <source>
        <dbReference type="SAM" id="MobiDB-lite"/>
    </source>
</evidence>
<accession>A0A9E7EAE0</accession>
<feature type="compositionally biased region" description="Basic and acidic residues" evidence="1">
    <location>
        <begin position="130"/>
        <end position="154"/>
    </location>
</feature>
<evidence type="ECO:0000313" key="3">
    <source>
        <dbReference type="Proteomes" id="UP001055439"/>
    </source>
</evidence>
<organism evidence="2 3">
    <name type="scientific">Musa troglodytarum</name>
    <name type="common">fe'i banana</name>
    <dbReference type="NCBI Taxonomy" id="320322"/>
    <lineage>
        <taxon>Eukaryota</taxon>
        <taxon>Viridiplantae</taxon>
        <taxon>Streptophyta</taxon>
        <taxon>Embryophyta</taxon>
        <taxon>Tracheophyta</taxon>
        <taxon>Spermatophyta</taxon>
        <taxon>Magnoliopsida</taxon>
        <taxon>Liliopsida</taxon>
        <taxon>Zingiberales</taxon>
        <taxon>Musaceae</taxon>
        <taxon>Musa</taxon>
    </lineage>
</organism>
<feature type="compositionally biased region" description="Basic and acidic residues" evidence="1">
    <location>
        <begin position="91"/>
        <end position="114"/>
    </location>
</feature>
<evidence type="ECO:0000313" key="2">
    <source>
        <dbReference type="EMBL" id="URD73343.1"/>
    </source>
</evidence>
<sequence length="162" mass="17475">MGGPSVWYARLKSRGKKFIQPNNRTPPLDGFDAAVAERLNPSRPSRVPLKSSPHRRKPPVLLSYSLCAAAQDNNKVAVVNGEEGRGCRRAAVKGEEGSDEWGRGRGRGCSECRRATMSGEEGSSEQGTRGSEKREEVVKGGGRREEGGGERERVSALGLVRG</sequence>
<name>A0A9E7EAE0_9LILI</name>
<dbReference type="AlphaFoldDB" id="A0A9E7EAE0"/>
<keyword evidence="3" id="KW-1185">Reference proteome</keyword>
<dbReference type="Proteomes" id="UP001055439">
    <property type="component" value="Chromosome 1"/>
</dbReference>
<proteinExistence type="predicted"/>
<protein>
    <submittedName>
        <fullName evidence="2">Uncharacterized protein</fullName>
    </submittedName>
</protein>
<feature type="region of interest" description="Disordered" evidence="1">
    <location>
        <begin position="91"/>
        <end position="162"/>
    </location>
</feature>